<dbReference type="PANTHER" id="PTHR47204">
    <property type="entry name" value="OS02G0168900 PROTEIN"/>
    <property type="match status" value="1"/>
</dbReference>
<accession>A0AAN6YHG4</accession>
<feature type="region of interest" description="Disordered" evidence="1">
    <location>
        <begin position="87"/>
        <end position="113"/>
    </location>
</feature>
<dbReference type="GO" id="GO:0006401">
    <property type="term" value="P:RNA catabolic process"/>
    <property type="evidence" value="ECO:0007669"/>
    <property type="project" value="InterPro"/>
</dbReference>
<dbReference type="GO" id="GO:0032299">
    <property type="term" value="C:ribonuclease H2 complex"/>
    <property type="evidence" value="ECO:0007669"/>
    <property type="project" value="InterPro"/>
</dbReference>
<dbReference type="Proteomes" id="UP001301769">
    <property type="component" value="Unassembled WGS sequence"/>
</dbReference>
<dbReference type="EMBL" id="MU858052">
    <property type="protein sequence ID" value="KAK4218670.1"/>
    <property type="molecule type" value="Genomic_DNA"/>
</dbReference>
<name>A0AAN6YHG4_9PEZI</name>
<dbReference type="PANTHER" id="PTHR47204:SF1">
    <property type="entry name" value="RIBONUCLEASE H2 SUBUNIT C"/>
    <property type="match status" value="1"/>
</dbReference>
<protein>
    <submittedName>
        <fullName evidence="2">Ribonuclease H2 non-catalytic subunit-domain-containing protein</fullName>
    </submittedName>
</protein>
<dbReference type="InterPro" id="IPR013924">
    <property type="entry name" value="RNase_H2_suC"/>
</dbReference>
<organism evidence="2 3">
    <name type="scientific">Rhypophila decipiens</name>
    <dbReference type="NCBI Taxonomy" id="261697"/>
    <lineage>
        <taxon>Eukaryota</taxon>
        <taxon>Fungi</taxon>
        <taxon>Dikarya</taxon>
        <taxon>Ascomycota</taxon>
        <taxon>Pezizomycotina</taxon>
        <taxon>Sordariomycetes</taxon>
        <taxon>Sordariomycetidae</taxon>
        <taxon>Sordariales</taxon>
        <taxon>Naviculisporaceae</taxon>
        <taxon>Rhypophila</taxon>
    </lineage>
</organism>
<gene>
    <name evidence="2" type="ORF">QBC37DRAFT_190977</name>
</gene>
<evidence type="ECO:0000313" key="3">
    <source>
        <dbReference type="Proteomes" id="UP001301769"/>
    </source>
</evidence>
<dbReference type="Pfam" id="PF08615">
    <property type="entry name" value="RNase_H2_suC"/>
    <property type="match status" value="1"/>
</dbReference>
<reference evidence="2" key="1">
    <citation type="journal article" date="2023" name="Mol. Phylogenet. Evol.">
        <title>Genome-scale phylogeny and comparative genomics of the fungal order Sordariales.</title>
        <authorList>
            <person name="Hensen N."/>
            <person name="Bonometti L."/>
            <person name="Westerberg I."/>
            <person name="Brannstrom I.O."/>
            <person name="Guillou S."/>
            <person name="Cros-Aarteil S."/>
            <person name="Calhoun S."/>
            <person name="Haridas S."/>
            <person name="Kuo A."/>
            <person name="Mondo S."/>
            <person name="Pangilinan J."/>
            <person name="Riley R."/>
            <person name="LaButti K."/>
            <person name="Andreopoulos B."/>
            <person name="Lipzen A."/>
            <person name="Chen C."/>
            <person name="Yan M."/>
            <person name="Daum C."/>
            <person name="Ng V."/>
            <person name="Clum A."/>
            <person name="Steindorff A."/>
            <person name="Ohm R.A."/>
            <person name="Martin F."/>
            <person name="Silar P."/>
            <person name="Natvig D.O."/>
            <person name="Lalanne C."/>
            <person name="Gautier V."/>
            <person name="Ament-Velasquez S.L."/>
            <person name="Kruys A."/>
            <person name="Hutchinson M.I."/>
            <person name="Powell A.J."/>
            <person name="Barry K."/>
            <person name="Miller A.N."/>
            <person name="Grigoriev I.V."/>
            <person name="Debuchy R."/>
            <person name="Gladieux P."/>
            <person name="Hiltunen Thoren M."/>
            <person name="Johannesson H."/>
        </authorList>
    </citation>
    <scope>NUCLEOTIDE SEQUENCE</scope>
    <source>
        <strain evidence="2">PSN293</strain>
    </source>
</reference>
<evidence type="ECO:0000313" key="2">
    <source>
        <dbReference type="EMBL" id="KAK4218670.1"/>
    </source>
</evidence>
<proteinExistence type="predicted"/>
<dbReference type="AlphaFoldDB" id="A0AAN6YHG4"/>
<sequence length="164" mass="17965">MSKPILSLVEPKTATDDKPSTTATVTPHLLPCRIHHDGSVEPVQSFWDPTVSEDGKHTAYFRGRKLDGKSVKLPDGYRGIIAAAAAQDGAQIRRPEEEDPVELEQEGGQPETGKLQVQAEFDEMIVWGHEATADASADPYVRGMEEWLALADQIHSFPTSSTDQ</sequence>
<dbReference type="Gene3D" id="2.40.128.680">
    <property type="match status" value="1"/>
</dbReference>
<comment type="caution">
    <text evidence="2">The sequence shown here is derived from an EMBL/GenBank/DDBJ whole genome shotgun (WGS) entry which is preliminary data.</text>
</comment>
<keyword evidence="3" id="KW-1185">Reference proteome</keyword>
<evidence type="ECO:0000256" key="1">
    <source>
        <dbReference type="SAM" id="MobiDB-lite"/>
    </source>
</evidence>
<reference evidence="2" key="2">
    <citation type="submission" date="2023-05" db="EMBL/GenBank/DDBJ databases">
        <authorList>
            <consortium name="Lawrence Berkeley National Laboratory"/>
            <person name="Steindorff A."/>
            <person name="Hensen N."/>
            <person name="Bonometti L."/>
            <person name="Westerberg I."/>
            <person name="Brannstrom I.O."/>
            <person name="Guillou S."/>
            <person name="Cros-Aarteil S."/>
            <person name="Calhoun S."/>
            <person name="Haridas S."/>
            <person name="Kuo A."/>
            <person name="Mondo S."/>
            <person name="Pangilinan J."/>
            <person name="Riley R."/>
            <person name="Labutti K."/>
            <person name="Andreopoulos B."/>
            <person name="Lipzen A."/>
            <person name="Chen C."/>
            <person name="Yanf M."/>
            <person name="Daum C."/>
            <person name="Ng V."/>
            <person name="Clum A."/>
            <person name="Ohm R."/>
            <person name="Martin F."/>
            <person name="Silar P."/>
            <person name="Natvig D."/>
            <person name="Lalanne C."/>
            <person name="Gautier V."/>
            <person name="Ament-Velasquez S.L."/>
            <person name="Kruys A."/>
            <person name="Hutchinson M.I."/>
            <person name="Powell A.J."/>
            <person name="Barry K."/>
            <person name="Miller A.N."/>
            <person name="Grigoriev I.V."/>
            <person name="Debuchy R."/>
            <person name="Gladieux P."/>
            <person name="Thoren M.H."/>
            <person name="Johannesson H."/>
        </authorList>
    </citation>
    <scope>NUCLEOTIDE SEQUENCE</scope>
    <source>
        <strain evidence="2">PSN293</strain>
    </source>
</reference>
<feature type="region of interest" description="Disordered" evidence="1">
    <location>
        <begin position="1"/>
        <end position="24"/>
    </location>
</feature>
<dbReference type="CDD" id="cd09271">
    <property type="entry name" value="RNase_H2-C"/>
    <property type="match status" value="1"/>
</dbReference>